<dbReference type="EMBL" id="JANBVB010001754">
    <property type="protein sequence ID" value="KAJ2889601.1"/>
    <property type="molecule type" value="Genomic_DNA"/>
</dbReference>
<protein>
    <submittedName>
        <fullName evidence="1">Uncharacterized protein</fullName>
    </submittedName>
</protein>
<evidence type="ECO:0000313" key="1">
    <source>
        <dbReference type="EMBL" id="KAJ2889601.1"/>
    </source>
</evidence>
<evidence type="ECO:0000313" key="2">
    <source>
        <dbReference type="Proteomes" id="UP001139981"/>
    </source>
</evidence>
<name>A0ACC1LZ12_9FUNG</name>
<comment type="caution">
    <text evidence="1">The sequence shown here is derived from an EMBL/GenBank/DDBJ whole genome shotgun (WGS) entry which is preliminary data.</text>
</comment>
<keyword evidence="2" id="KW-1185">Reference proteome</keyword>
<gene>
    <name evidence="1" type="ORF">IWW38_004610</name>
</gene>
<reference evidence="1" key="1">
    <citation type="submission" date="2022-07" db="EMBL/GenBank/DDBJ databases">
        <title>Phylogenomic reconstructions and comparative analyses of Kickxellomycotina fungi.</title>
        <authorList>
            <person name="Reynolds N.K."/>
            <person name="Stajich J.E."/>
            <person name="Barry K."/>
            <person name="Grigoriev I.V."/>
            <person name="Crous P."/>
            <person name="Smith M.E."/>
        </authorList>
    </citation>
    <scope>NUCLEOTIDE SEQUENCE</scope>
    <source>
        <strain evidence="1">CBS 190363</strain>
    </source>
</reference>
<accession>A0ACC1LZ12</accession>
<feature type="non-terminal residue" evidence="1">
    <location>
        <position position="1"/>
    </location>
</feature>
<organism evidence="1 2">
    <name type="scientific">Coemansia aciculifera</name>
    <dbReference type="NCBI Taxonomy" id="417176"/>
    <lineage>
        <taxon>Eukaryota</taxon>
        <taxon>Fungi</taxon>
        <taxon>Fungi incertae sedis</taxon>
        <taxon>Zoopagomycota</taxon>
        <taxon>Kickxellomycotina</taxon>
        <taxon>Kickxellomycetes</taxon>
        <taxon>Kickxellales</taxon>
        <taxon>Kickxellaceae</taxon>
        <taxon>Coemansia</taxon>
    </lineage>
</organism>
<sequence length="150" mass="16933">VLAMREDIIGAKTTFNSILASALYAKTKLPPYLPDIGTARHQFIDYMHPLMPEGYSRSLDITYLSRWNVGILHVIASQADLCLAVRAIVGAETDAWPEEVGFMLDCIEMIPLELTAKTDNEENNLALPHHKGQWFSRLPKYYPLETSNNK</sequence>
<dbReference type="Proteomes" id="UP001139981">
    <property type="component" value="Unassembled WGS sequence"/>
</dbReference>
<proteinExistence type="predicted"/>